<proteinExistence type="predicted"/>
<accession>A0AA39UP65</accession>
<organism evidence="1 2">
    <name type="scientific">Armillaria luteobubalina</name>
    <dbReference type="NCBI Taxonomy" id="153913"/>
    <lineage>
        <taxon>Eukaryota</taxon>
        <taxon>Fungi</taxon>
        <taxon>Dikarya</taxon>
        <taxon>Basidiomycota</taxon>
        <taxon>Agaricomycotina</taxon>
        <taxon>Agaricomycetes</taxon>
        <taxon>Agaricomycetidae</taxon>
        <taxon>Agaricales</taxon>
        <taxon>Marasmiineae</taxon>
        <taxon>Physalacriaceae</taxon>
        <taxon>Armillaria</taxon>
    </lineage>
</organism>
<comment type="caution">
    <text evidence="1">The sequence shown here is derived from an EMBL/GenBank/DDBJ whole genome shotgun (WGS) entry which is preliminary data.</text>
</comment>
<sequence length="220" mass="24387">MFEYGRSQACSAGKPILGKVVTVTVTAQPTALLSYKIPVDLLVVSVTRFNRVALLVGTPVPLRGHFEGPVALDNYFSGVHVEELANTCIRTKDIKRIERRGLLGPGRWLGGKGAYPDEVSESGDESLDTSWEDSNEYDFEYLEYLKLSPSFNDTMTDNGEASEEEVIKRRLPIRIRCAEKSTAPSARPSVDSTCMSSEACPVCDERATEDQLRKIYLSQK</sequence>
<gene>
    <name evidence="1" type="ORF">EDD18DRAFT_1331940</name>
</gene>
<protein>
    <submittedName>
        <fullName evidence="1">Uncharacterized protein</fullName>
    </submittedName>
</protein>
<dbReference type="Proteomes" id="UP001175228">
    <property type="component" value="Unassembled WGS sequence"/>
</dbReference>
<dbReference type="AlphaFoldDB" id="A0AA39UP65"/>
<dbReference type="EMBL" id="JAUEPU010000015">
    <property type="protein sequence ID" value="KAK0496483.1"/>
    <property type="molecule type" value="Genomic_DNA"/>
</dbReference>
<reference evidence="1" key="1">
    <citation type="submission" date="2023-06" db="EMBL/GenBank/DDBJ databases">
        <authorList>
            <consortium name="Lawrence Berkeley National Laboratory"/>
            <person name="Ahrendt S."/>
            <person name="Sahu N."/>
            <person name="Indic B."/>
            <person name="Wong-Bajracharya J."/>
            <person name="Merenyi Z."/>
            <person name="Ke H.-M."/>
            <person name="Monk M."/>
            <person name="Kocsube S."/>
            <person name="Drula E."/>
            <person name="Lipzen A."/>
            <person name="Balint B."/>
            <person name="Henrissat B."/>
            <person name="Andreopoulos B."/>
            <person name="Martin F.M."/>
            <person name="Harder C.B."/>
            <person name="Rigling D."/>
            <person name="Ford K.L."/>
            <person name="Foster G.D."/>
            <person name="Pangilinan J."/>
            <person name="Papanicolaou A."/>
            <person name="Barry K."/>
            <person name="LaButti K."/>
            <person name="Viragh M."/>
            <person name="Koriabine M."/>
            <person name="Yan M."/>
            <person name="Riley R."/>
            <person name="Champramary S."/>
            <person name="Plett K.L."/>
            <person name="Tsai I.J."/>
            <person name="Slot J."/>
            <person name="Sipos G."/>
            <person name="Plett J."/>
            <person name="Nagy L.G."/>
            <person name="Grigoriev I.V."/>
        </authorList>
    </citation>
    <scope>NUCLEOTIDE SEQUENCE</scope>
    <source>
        <strain evidence="1">HWK02</strain>
    </source>
</reference>
<evidence type="ECO:0000313" key="1">
    <source>
        <dbReference type="EMBL" id="KAK0496483.1"/>
    </source>
</evidence>
<name>A0AA39UP65_9AGAR</name>
<keyword evidence="2" id="KW-1185">Reference proteome</keyword>
<evidence type="ECO:0000313" key="2">
    <source>
        <dbReference type="Proteomes" id="UP001175228"/>
    </source>
</evidence>